<protein>
    <submittedName>
        <fullName evidence="2">Transcriptional regulator</fullName>
    </submittedName>
</protein>
<dbReference type="SUPFAM" id="SSF47413">
    <property type="entry name" value="lambda repressor-like DNA-binding domains"/>
    <property type="match status" value="1"/>
</dbReference>
<organism evidence="2 3">
    <name type="scientific">Azorhizobium oxalatiphilum</name>
    <dbReference type="NCBI Taxonomy" id="980631"/>
    <lineage>
        <taxon>Bacteria</taxon>
        <taxon>Pseudomonadati</taxon>
        <taxon>Pseudomonadota</taxon>
        <taxon>Alphaproteobacteria</taxon>
        <taxon>Hyphomicrobiales</taxon>
        <taxon>Xanthobacteraceae</taxon>
        <taxon>Azorhizobium</taxon>
    </lineage>
</organism>
<dbReference type="InterPro" id="IPR015927">
    <property type="entry name" value="Peptidase_S24_S26A/B/C"/>
</dbReference>
<dbReference type="GO" id="GO:0003677">
    <property type="term" value="F:DNA binding"/>
    <property type="evidence" value="ECO:0007669"/>
    <property type="project" value="InterPro"/>
</dbReference>
<dbReference type="InterPro" id="IPR036286">
    <property type="entry name" value="LexA/Signal_pep-like_sf"/>
</dbReference>
<dbReference type="RefSeq" id="WP_188576818.1">
    <property type="nucleotide sequence ID" value="NZ_BMCT01000001.1"/>
</dbReference>
<dbReference type="EMBL" id="BMCT01000001">
    <property type="protein sequence ID" value="GGF56505.1"/>
    <property type="molecule type" value="Genomic_DNA"/>
</dbReference>
<keyword evidence="3" id="KW-1185">Reference proteome</keyword>
<proteinExistence type="predicted"/>
<dbReference type="Proteomes" id="UP000606044">
    <property type="component" value="Unassembled WGS sequence"/>
</dbReference>
<dbReference type="InterPro" id="IPR001387">
    <property type="entry name" value="Cro/C1-type_HTH"/>
</dbReference>
<evidence type="ECO:0000313" key="2">
    <source>
        <dbReference type="EMBL" id="GGF56505.1"/>
    </source>
</evidence>
<dbReference type="Gene3D" id="2.10.109.10">
    <property type="entry name" value="Umud Fragment, subunit A"/>
    <property type="match status" value="1"/>
</dbReference>
<dbReference type="CDD" id="cd06529">
    <property type="entry name" value="S24_LexA-like"/>
    <property type="match status" value="1"/>
</dbReference>
<gene>
    <name evidence="2" type="ORF">GCM10007301_15210</name>
</gene>
<dbReference type="SUPFAM" id="SSF51306">
    <property type="entry name" value="LexA/Signal peptidase"/>
    <property type="match status" value="1"/>
</dbReference>
<evidence type="ECO:0000259" key="1">
    <source>
        <dbReference type="SMART" id="SM00530"/>
    </source>
</evidence>
<dbReference type="Gene3D" id="1.10.260.40">
    <property type="entry name" value="lambda repressor-like DNA-binding domains"/>
    <property type="match status" value="1"/>
</dbReference>
<reference evidence="2" key="1">
    <citation type="journal article" date="2014" name="Int. J. Syst. Evol. Microbiol.">
        <title>Complete genome sequence of Corynebacterium casei LMG S-19264T (=DSM 44701T), isolated from a smear-ripened cheese.</title>
        <authorList>
            <consortium name="US DOE Joint Genome Institute (JGI-PGF)"/>
            <person name="Walter F."/>
            <person name="Albersmeier A."/>
            <person name="Kalinowski J."/>
            <person name="Ruckert C."/>
        </authorList>
    </citation>
    <scope>NUCLEOTIDE SEQUENCE</scope>
    <source>
        <strain evidence="2">CCM 7897</strain>
    </source>
</reference>
<dbReference type="SMART" id="SM00530">
    <property type="entry name" value="HTH_XRE"/>
    <property type="match status" value="1"/>
</dbReference>
<dbReference type="InterPro" id="IPR010982">
    <property type="entry name" value="Lambda_DNA-bd_dom_sf"/>
</dbReference>
<dbReference type="AlphaFoldDB" id="A0A917BRZ8"/>
<dbReference type="Pfam" id="PF00717">
    <property type="entry name" value="Peptidase_S24"/>
    <property type="match status" value="1"/>
</dbReference>
<sequence length="194" mass="21162">MTSLVDRLTELRTAGGIASYAEAARQYGIGYETYKAIVSGKRGLTIENARKIARHHRVAVGWLLTGEGSPKSALMIPLQGRIGAGQEMMLFDDNIDSVEGFFDSDTTTAFEVQGDSMLPVARSGDIAFFGVARRDVRPLLHHECAVILEDGRRFFKILQNGSRPGIYSLASYNGATIPDVEVHSAGPFLGVMRR</sequence>
<reference evidence="2" key="2">
    <citation type="submission" date="2020-09" db="EMBL/GenBank/DDBJ databases">
        <authorList>
            <person name="Sun Q."/>
            <person name="Sedlacek I."/>
        </authorList>
    </citation>
    <scope>NUCLEOTIDE SEQUENCE</scope>
    <source>
        <strain evidence="2">CCM 7897</strain>
    </source>
</reference>
<dbReference type="InterPro" id="IPR039418">
    <property type="entry name" value="LexA-like"/>
</dbReference>
<comment type="caution">
    <text evidence="2">The sequence shown here is derived from an EMBL/GenBank/DDBJ whole genome shotgun (WGS) entry which is preliminary data.</text>
</comment>
<dbReference type="CDD" id="cd00093">
    <property type="entry name" value="HTH_XRE"/>
    <property type="match status" value="1"/>
</dbReference>
<accession>A0A917BRZ8</accession>
<feature type="domain" description="HTH cro/C1-type" evidence="1">
    <location>
        <begin position="7"/>
        <end position="63"/>
    </location>
</feature>
<name>A0A917BRZ8_9HYPH</name>
<evidence type="ECO:0000313" key="3">
    <source>
        <dbReference type="Proteomes" id="UP000606044"/>
    </source>
</evidence>
<dbReference type="Pfam" id="PF01381">
    <property type="entry name" value="HTH_3"/>
    <property type="match status" value="1"/>
</dbReference>